<dbReference type="RefSeq" id="WP_073048224.1">
    <property type="nucleotide sequence ID" value="NZ_FQUO01000024.1"/>
</dbReference>
<sequence length="216" mass="24616">MTQQMSFRNMVAVQPVKNTEAPKSKPKRQPKPYVNTLEYDLITSLVQQQYTREGEIRFDLLEGIALEDRIPALMADFGVKRMHHMLQMMVKAFCFSLPITRAKKLTDTKMSAVTCDLMVAAQEDSLALEDVILFFHAARQGKYGPIKSLAYHYQFMSLFEQYRKARRQALQQLHGQKEAELKVVLGNEERIAPQPTPIGNLLPGATIIDITKRMSG</sequence>
<dbReference type="AlphaFoldDB" id="A0A1M5IKL5"/>
<evidence type="ECO:0000313" key="2">
    <source>
        <dbReference type="Proteomes" id="UP000184368"/>
    </source>
</evidence>
<dbReference type="Proteomes" id="UP000184368">
    <property type="component" value="Unassembled WGS sequence"/>
</dbReference>
<organism evidence="1 2">
    <name type="scientific">Cnuella takakiae</name>
    <dbReference type="NCBI Taxonomy" id="1302690"/>
    <lineage>
        <taxon>Bacteria</taxon>
        <taxon>Pseudomonadati</taxon>
        <taxon>Bacteroidota</taxon>
        <taxon>Chitinophagia</taxon>
        <taxon>Chitinophagales</taxon>
        <taxon>Chitinophagaceae</taxon>
        <taxon>Cnuella</taxon>
    </lineage>
</organism>
<dbReference type="STRING" id="1302690.BUE76_10215"/>
<reference evidence="1 2" key="1">
    <citation type="submission" date="2016-11" db="EMBL/GenBank/DDBJ databases">
        <authorList>
            <person name="Jaros S."/>
            <person name="Januszkiewicz K."/>
            <person name="Wedrychowicz H."/>
        </authorList>
    </citation>
    <scope>NUCLEOTIDE SEQUENCE [LARGE SCALE GENOMIC DNA]</scope>
    <source>
        <strain evidence="1 2">DSM 26897</strain>
    </source>
</reference>
<evidence type="ECO:0000313" key="1">
    <source>
        <dbReference type="EMBL" id="SHG28878.1"/>
    </source>
</evidence>
<dbReference type="OrthoDB" id="658859at2"/>
<proteinExistence type="predicted"/>
<accession>A0A1M5IKL5</accession>
<gene>
    <name evidence="1" type="ORF">SAMN05444008_12433</name>
</gene>
<protein>
    <submittedName>
        <fullName evidence="1">Uncharacterized protein</fullName>
    </submittedName>
</protein>
<dbReference type="EMBL" id="FQUO01000024">
    <property type="protein sequence ID" value="SHG28878.1"/>
    <property type="molecule type" value="Genomic_DNA"/>
</dbReference>
<name>A0A1M5IKL5_9BACT</name>
<keyword evidence="2" id="KW-1185">Reference proteome</keyword>